<dbReference type="PROSITE" id="PS50110">
    <property type="entry name" value="RESPONSE_REGULATORY"/>
    <property type="match status" value="1"/>
</dbReference>
<dbReference type="PANTHER" id="PTHR45339">
    <property type="entry name" value="HYBRID SIGNAL TRANSDUCTION HISTIDINE KINASE J"/>
    <property type="match status" value="1"/>
</dbReference>
<protein>
    <recommendedName>
        <fullName evidence="2">histidine kinase</fullName>
        <ecNumber evidence="2">2.7.13.3</ecNumber>
    </recommendedName>
</protein>
<dbReference type="RefSeq" id="WP_102521505.1">
    <property type="nucleotide sequence ID" value="NZ_LT960611.1"/>
</dbReference>
<dbReference type="SMART" id="SM00448">
    <property type="entry name" value="REC"/>
    <property type="match status" value="1"/>
</dbReference>
<evidence type="ECO:0000256" key="3">
    <source>
        <dbReference type="ARBA" id="ARBA00022553"/>
    </source>
</evidence>
<proteinExistence type="predicted"/>
<dbReference type="InterPro" id="IPR003661">
    <property type="entry name" value="HisK_dim/P_dom"/>
</dbReference>
<dbReference type="SUPFAM" id="SSF55874">
    <property type="entry name" value="ATPase domain of HSP90 chaperone/DNA topoisomerase II/histidine kinase"/>
    <property type="match status" value="1"/>
</dbReference>
<evidence type="ECO:0000259" key="8">
    <source>
        <dbReference type="PROSITE" id="PS50110"/>
    </source>
</evidence>
<dbReference type="CDD" id="cd16922">
    <property type="entry name" value="HATPase_EvgS-ArcB-TorS-like"/>
    <property type="match status" value="1"/>
</dbReference>
<evidence type="ECO:0000256" key="6">
    <source>
        <dbReference type="PROSITE-ProRule" id="PRU00169"/>
    </source>
</evidence>
<name>A0A2N8ZA06_9VIBR</name>
<dbReference type="InterPro" id="IPR036890">
    <property type="entry name" value="HATPase_C_sf"/>
</dbReference>
<dbReference type="InterPro" id="IPR036097">
    <property type="entry name" value="HisK_dim/P_sf"/>
</dbReference>
<dbReference type="OrthoDB" id="9810730at2"/>
<dbReference type="SMART" id="SM00387">
    <property type="entry name" value="HATPase_c"/>
    <property type="match status" value="1"/>
</dbReference>
<dbReference type="InterPro" id="IPR001789">
    <property type="entry name" value="Sig_transdc_resp-reg_receiver"/>
</dbReference>
<feature type="domain" description="Histidine kinase" evidence="7">
    <location>
        <begin position="207"/>
        <end position="423"/>
    </location>
</feature>
<dbReference type="FunFam" id="3.30.565.10:FF:000010">
    <property type="entry name" value="Sensor histidine kinase RcsC"/>
    <property type="match status" value="1"/>
</dbReference>
<dbReference type="InterPro" id="IPR005467">
    <property type="entry name" value="His_kinase_dom"/>
</dbReference>
<dbReference type="InterPro" id="IPR003594">
    <property type="entry name" value="HATPase_dom"/>
</dbReference>
<dbReference type="EC" id="2.7.13.3" evidence="2"/>
<keyword evidence="3 6" id="KW-0597">Phosphoprotein</keyword>
<evidence type="ECO:0000256" key="2">
    <source>
        <dbReference type="ARBA" id="ARBA00012438"/>
    </source>
</evidence>
<dbReference type="CDD" id="cd17546">
    <property type="entry name" value="REC_hyHK_CKI1_RcsC-like"/>
    <property type="match status" value="1"/>
</dbReference>
<evidence type="ECO:0000256" key="5">
    <source>
        <dbReference type="ARBA" id="ARBA00023012"/>
    </source>
</evidence>
<evidence type="ECO:0000259" key="7">
    <source>
        <dbReference type="PROSITE" id="PS50109"/>
    </source>
</evidence>
<dbReference type="Proteomes" id="UP000235828">
    <property type="component" value="Chromosome A"/>
</dbReference>
<reference evidence="9 10" key="1">
    <citation type="submission" date="2017-10" db="EMBL/GenBank/DDBJ databases">
        <authorList>
            <person name="Banno H."/>
            <person name="Chua N.-H."/>
        </authorList>
    </citation>
    <scope>NUCLEOTIDE SEQUENCE [LARGE SCALE GENOMIC DNA]</scope>
    <source>
        <strain evidence="9">Vibrio tapetis CECT4600</strain>
    </source>
</reference>
<dbReference type="Pfam" id="PF02518">
    <property type="entry name" value="HATPase_c"/>
    <property type="match status" value="1"/>
</dbReference>
<dbReference type="SMART" id="SM00388">
    <property type="entry name" value="HisKA"/>
    <property type="match status" value="1"/>
</dbReference>
<dbReference type="Gene3D" id="3.40.50.2300">
    <property type="match status" value="1"/>
</dbReference>
<feature type="domain" description="Response regulatory" evidence="8">
    <location>
        <begin position="447"/>
        <end position="561"/>
    </location>
</feature>
<dbReference type="PROSITE" id="PS50109">
    <property type="entry name" value="HIS_KIN"/>
    <property type="match status" value="1"/>
</dbReference>
<dbReference type="Pfam" id="PF00072">
    <property type="entry name" value="Response_reg"/>
    <property type="match status" value="1"/>
</dbReference>
<dbReference type="Gene3D" id="3.30.565.10">
    <property type="entry name" value="Histidine kinase-like ATPase, C-terminal domain"/>
    <property type="match status" value="1"/>
</dbReference>
<keyword evidence="5" id="KW-0902">Two-component regulatory system</keyword>
<accession>A0A2N8ZA06</accession>
<dbReference type="EMBL" id="LT960611">
    <property type="protein sequence ID" value="SON48703.1"/>
    <property type="molecule type" value="Genomic_DNA"/>
</dbReference>
<dbReference type="InterPro" id="IPR004358">
    <property type="entry name" value="Sig_transdc_His_kin-like_C"/>
</dbReference>
<dbReference type="KEGG" id="vta:A0724"/>
<dbReference type="SUPFAM" id="SSF52172">
    <property type="entry name" value="CheY-like"/>
    <property type="match status" value="1"/>
</dbReference>
<keyword evidence="4" id="KW-0378">Hydrolase</keyword>
<dbReference type="GO" id="GO:0016787">
    <property type="term" value="F:hydrolase activity"/>
    <property type="evidence" value="ECO:0007669"/>
    <property type="project" value="UniProtKB-KW"/>
</dbReference>
<dbReference type="PANTHER" id="PTHR45339:SF1">
    <property type="entry name" value="HYBRID SIGNAL TRANSDUCTION HISTIDINE KINASE J"/>
    <property type="match status" value="1"/>
</dbReference>
<dbReference type="Pfam" id="PF00512">
    <property type="entry name" value="HisKA"/>
    <property type="match status" value="1"/>
</dbReference>
<dbReference type="GO" id="GO:0000155">
    <property type="term" value="F:phosphorelay sensor kinase activity"/>
    <property type="evidence" value="ECO:0007669"/>
    <property type="project" value="InterPro"/>
</dbReference>
<dbReference type="InterPro" id="IPR011006">
    <property type="entry name" value="CheY-like_superfamily"/>
</dbReference>
<dbReference type="PRINTS" id="PR00344">
    <property type="entry name" value="BCTRLSENSOR"/>
</dbReference>
<keyword evidence="10" id="KW-1185">Reference proteome</keyword>
<dbReference type="SUPFAM" id="SSF47384">
    <property type="entry name" value="Homodimeric domain of signal transducing histidine kinase"/>
    <property type="match status" value="1"/>
</dbReference>
<organism evidence="9 10">
    <name type="scientific">Vibrio tapetis subsp. tapetis</name>
    <dbReference type="NCBI Taxonomy" id="1671868"/>
    <lineage>
        <taxon>Bacteria</taxon>
        <taxon>Pseudomonadati</taxon>
        <taxon>Pseudomonadota</taxon>
        <taxon>Gammaproteobacteria</taxon>
        <taxon>Vibrionales</taxon>
        <taxon>Vibrionaceae</taxon>
        <taxon>Vibrio</taxon>
    </lineage>
</organism>
<dbReference type="Gene3D" id="1.10.287.130">
    <property type="match status" value="1"/>
</dbReference>
<evidence type="ECO:0000256" key="4">
    <source>
        <dbReference type="ARBA" id="ARBA00022801"/>
    </source>
</evidence>
<gene>
    <name evidence="9" type="ORF">VTAP4600_A0724</name>
</gene>
<feature type="modified residue" description="4-aspartylphosphate" evidence="6">
    <location>
        <position position="496"/>
    </location>
</feature>
<dbReference type="CDD" id="cd00082">
    <property type="entry name" value="HisKA"/>
    <property type="match status" value="1"/>
</dbReference>
<comment type="catalytic activity">
    <reaction evidence="1">
        <text>ATP + protein L-histidine = ADP + protein N-phospho-L-histidine.</text>
        <dbReference type="EC" id="2.7.13.3"/>
    </reaction>
</comment>
<evidence type="ECO:0000313" key="10">
    <source>
        <dbReference type="Proteomes" id="UP000235828"/>
    </source>
</evidence>
<dbReference type="AlphaFoldDB" id="A0A2N8ZA06"/>
<evidence type="ECO:0000256" key="1">
    <source>
        <dbReference type="ARBA" id="ARBA00000085"/>
    </source>
</evidence>
<evidence type="ECO:0000313" key="9">
    <source>
        <dbReference type="EMBL" id="SON48703.1"/>
    </source>
</evidence>
<sequence length="562" mass="62803">MDSPLDRKLKREIAARKQAEHLLEAKSLELFSTNQQLQDALRALEKSSDNNLKKLDFQSKIDAILIDFGRTFLVKDLDEVVLANFTQRLCDNSVVESSRLTLNKGCNLQLILYCFGNFNIDFVECNELCWHENLLHIPLKLNNNLIGTLSVRVRDYDGFEDTIQNSMTLVAELLLNAVSHQIAILKNIQSRKRAEASERSTRDFLAMINHELRTPLNGLLGSAELLHDAQLNEPQQDLVKNIEQSGEFLRTIINDLLDFSKINAGMFELIPRIFSSSELHDTLNSIFSTKAQEKSIAFSITATNAIPEYFHADLERITQVLVNVIGNSIKFTESGSVIVEANWNEPNLFLTVKDTGIGISEKAQNNLFQPFIQADLSSKRQFEGTGLGLAICGQLVALMNGTIKLSSTLGVGSTVEITLPLTIAEKPPVITNEVDPSLRNSTVTSLSILVVEDIRMNQIVIEQMMSKFNIKPDLANNGLEAIEAACGKDYDLIFMDYRMPVMDGLEATRRLRQSGFTAPIIALTAGTTSSERELCMNSGMNDILTKPYRGVQLIEMIQKWSK</sequence>